<keyword evidence="3" id="KW-0238">DNA-binding</keyword>
<dbReference type="InterPro" id="IPR000847">
    <property type="entry name" value="LysR_HTH_N"/>
</dbReference>
<evidence type="ECO:0000256" key="4">
    <source>
        <dbReference type="ARBA" id="ARBA00023163"/>
    </source>
</evidence>
<evidence type="ECO:0000259" key="5">
    <source>
        <dbReference type="PROSITE" id="PS50931"/>
    </source>
</evidence>
<dbReference type="SUPFAM" id="SSF46785">
    <property type="entry name" value="Winged helix' DNA-binding domain"/>
    <property type="match status" value="1"/>
</dbReference>
<protein>
    <submittedName>
        <fullName evidence="6">Hydrogen peroxide-inducible genes activator</fullName>
    </submittedName>
</protein>
<dbReference type="EMBL" id="JBHRYJ010000001">
    <property type="protein sequence ID" value="MFC3675285.1"/>
    <property type="molecule type" value="Genomic_DNA"/>
</dbReference>
<evidence type="ECO:0000313" key="6">
    <source>
        <dbReference type="EMBL" id="MFC3675285.1"/>
    </source>
</evidence>
<accession>A0ABV7VCZ0</accession>
<dbReference type="Gene3D" id="1.10.10.10">
    <property type="entry name" value="Winged helix-like DNA-binding domain superfamily/Winged helix DNA-binding domain"/>
    <property type="match status" value="1"/>
</dbReference>
<keyword evidence="4" id="KW-0804">Transcription</keyword>
<organism evidence="6 7">
    <name type="scientific">Ferrovibrio xuzhouensis</name>
    <dbReference type="NCBI Taxonomy" id="1576914"/>
    <lineage>
        <taxon>Bacteria</taxon>
        <taxon>Pseudomonadati</taxon>
        <taxon>Pseudomonadota</taxon>
        <taxon>Alphaproteobacteria</taxon>
        <taxon>Rhodospirillales</taxon>
        <taxon>Rhodospirillaceae</taxon>
        <taxon>Ferrovibrio</taxon>
    </lineage>
</organism>
<gene>
    <name evidence="6" type="ORF">ACFOOQ_07010</name>
</gene>
<dbReference type="CDD" id="cd08411">
    <property type="entry name" value="PBP2_OxyR"/>
    <property type="match status" value="1"/>
</dbReference>
<evidence type="ECO:0000256" key="1">
    <source>
        <dbReference type="ARBA" id="ARBA00009437"/>
    </source>
</evidence>
<name>A0ABV7VCZ0_9PROT</name>
<dbReference type="PANTHER" id="PTHR30346">
    <property type="entry name" value="TRANSCRIPTIONAL DUAL REGULATOR HCAR-RELATED"/>
    <property type="match status" value="1"/>
</dbReference>
<evidence type="ECO:0000256" key="2">
    <source>
        <dbReference type="ARBA" id="ARBA00023015"/>
    </source>
</evidence>
<dbReference type="InterPro" id="IPR005119">
    <property type="entry name" value="LysR_subst-bd"/>
</dbReference>
<dbReference type="Gene3D" id="3.40.190.10">
    <property type="entry name" value="Periplasmic binding protein-like II"/>
    <property type="match status" value="2"/>
</dbReference>
<evidence type="ECO:0000313" key="7">
    <source>
        <dbReference type="Proteomes" id="UP001595711"/>
    </source>
</evidence>
<dbReference type="Pfam" id="PF03466">
    <property type="entry name" value="LysR_substrate"/>
    <property type="match status" value="1"/>
</dbReference>
<dbReference type="PROSITE" id="PS50931">
    <property type="entry name" value="HTH_LYSR"/>
    <property type="match status" value="1"/>
</dbReference>
<dbReference type="SUPFAM" id="SSF53850">
    <property type="entry name" value="Periplasmic binding protein-like II"/>
    <property type="match status" value="1"/>
</dbReference>
<feature type="domain" description="HTH lysR-type" evidence="5">
    <location>
        <begin position="5"/>
        <end position="62"/>
    </location>
</feature>
<evidence type="ECO:0000256" key="3">
    <source>
        <dbReference type="ARBA" id="ARBA00023125"/>
    </source>
</evidence>
<keyword evidence="2" id="KW-0805">Transcription regulation</keyword>
<dbReference type="InterPro" id="IPR036390">
    <property type="entry name" value="WH_DNA-bd_sf"/>
</dbReference>
<dbReference type="PANTHER" id="PTHR30346:SF10">
    <property type="entry name" value="TRANSCRIPTIONAL REGULATOR OF OXIDATIVE STRESS OXYR"/>
    <property type="match status" value="1"/>
</dbReference>
<proteinExistence type="inferred from homology"/>
<dbReference type="RefSeq" id="WP_379723563.1">
    <property type="nucleotide sequence ID" value="NZ_JBHRYJ010000001.1"/>
</dbReference>
<comment type="similarity">
    <text evidence="1">Belongs to the LysR transcriptional regulatory family.</text>
</comment>
<comment type="caution">
    <text evidence="6">The sequence shown here is derived from an EMBL/GenBank/DDBJ whole genome shotgun (WGS) entry which is preliminary data.</text>
</comment>
<sequence length="315" mass="33794">MLNVPTLRQWRYLVTLAEIRHFGRAAEACFVTQSTLSAGIQELETQLNAALVDRTKRKVVLTPLGETLAGRARELLREAEEMVLLAQAAGAPLTGPLRLGVIPTISPFLLPGVLPSLRRKFPDLRLFLREDLTGRLVDQLQAGKLDLLLIALPFETGAIDTMPLFDDAFLLACRSDHALAGRGSIRLADLAESNLLLLEDGHCLRDHALAACQLPPSPRRDGFAATSLHTLVQMVDNGLGVTLLPKLALDAGILRGTDVITRPLAGAAGGAGAARQIGLAWRRGTQRAGEFRLFGDALLAAVQQTASASDKTEKA</sequence>
<dbReference type="InterPro" id="IPR036388">
    <property type="entry name" value="WH-like_DNA-bd_sf"/>
</dbReference>
<keyword evidence="7" id="KW-1185">Reference proteome</keyword>
<reference evidence="7" key="1">
    <citation type="journal article" date="2019" name="Int. J. Syst. Evol. Microbiol.">
        <title>The Global Catalogue of Microorganisms (GCM) 10K type strain sequencing project: providing services to taxonomists for standard genome sequencing and annotation.</title>
        <authorList>
            <consortium name="The Broad Institute Genomics Platform"/>
            <consortium name="The Broad Institute Genome Sequencing Center for Infectious Disease"/>
            <person name="Wu L."/>
            <person name="Ma J."/>
        </authorList>
    </citation>
    <scope>NUCLEOTIDE SEQUENCE [LARGE SCALE GENOMIC DNA]</scope>
    <source>
        <strain evidence="7">KCTC 42182</strain>
    </source>
</reference>
<dbReference type="Proteomes" id="UP001595711">
    <property type="component" value="Unassembled WGS sequence"/>
</dbReference>
<dbReference type="Pfam" id="PF00126">
    <property type="entry name" value="HTH_1"/>
    <property type="match status" value="1"/>
</dbReference>